<reference evidence="4 5" key="1">
    <citation type="submission" date="2023-07" db="EMBL/GenBank/DDBJ databases">
        <title>Sequencing the genomes of 1000 actinobacteria strains.</title>
        <authorList>
            <person name="Klenk H.-P."/>
        </authorList>
    </citation>
    <scope>NUCLEOTIDE SEQUENCE [LARGE SCALE GENOMIC DNA]</scope>
    <source>
        <strain evidence="4 5">DSM 102162</strain>
    </source>
</reference>
<evidence type="ECO:0000313" key="4">
    <source>
        <dbReference type="EMBL" id="MDP9800412.1"/>
    </source>
</evidence>
<comment type="caution">
    <text evidence="4">The sequence shown here is derived from an EMBL/GenBank/DDBJ whole genome shotgun (WGS) entry which is preliminary data.</text>
</comment>
<evidence type="ECO:0000259" key="3">
    <source>
        <dbReference type="PROSITE" id="PS01031"/>
    </source>
</evidence>
<dbReference type="InterPro" id="IPR002068">
    <property type="entry name" value="A-crystallin/Hsp20_dom"/>
</dbReference>
<gene>
    <name evidence="4" type="ORF">J2S49_000488</name>
</gene>
<dbReference type="Proteomes" id="UP001235966">
    <property type="component" value="Unassembled WGS sequence"/>
</dbReference>
<dbReference type="SUPFAM" id="SSF49764">
    <property type="entry name" value="HSP20-like chaperones"/>
    <property type="match status" value="1"/>
</dbReference>
<dbReference type="PROSITE" id="PS01031">
    <property type="entry name" value="SHSP"/>
    <property type="match status" value="1"/>
</dbReference>
<dbReference type="RefSeq" id="WP_278057795.1">
    <property type="nucleotide sequence ID" value="NZ_CP121247.1"/>
</dbReference>
<evidence type="ECO:0000313" key="5">
    <source>
        <dbReference type="Proteomes" id="UP001235966"/>
    </source>
</evidence>
<dbReference type="PANTHER" id="PTHR11527">
    <property type="entry name" value="HEAT-SHOCK PROTEIN 20 FAMILY MEMBER"/>
    <property type="match status" value="1"/>
</dbReference>
<dbReference type="Pfam" id="PF00011">
    <property type="entry name" value="HSP20"/>
    <property type="match status" value="1"/>
</dbReference>
<proteinExistence type="inferred from homology"/>
<dbReference type="InterPro" id="IPR031107">
    <property type="entry name" value="Small_HSP"/>
</dbReference>
<dbReference type="EMBL" id="JAUSQW010000001">
    <property type="protein sequence ID" value="MDP9800412.1"/>
    <property type="molecule type" value="Genomic_DNA"/>
</dbReference>
<dbReference type="InterPro" id="IPR008978">
    <property type="entry name" value="HSP20-like_chaperone"/>
</dbReference>
<comment type="similarity">
    <text evidence="1 2">Belongs to the small heat shock protein (HSP20) family.</text>
</comment>
<evidence type="ECO:0000256" key="2">
    <source>
        <dbReference type="RuleBase" id="RU003616"/>
    </source>
</evidence>
<accession>A0ABT9N9L6</accession>
<keyword evidence="5" id="KW-1185">Reference proteome</keyword>
<organism evidence="4 5">
    <name type="scientific">Arcanobacterium wilhelmae</name>
    <dbReference type="NCBI Taxonomy" id="1803177"/>
    <lineage>
        <taxon>Bacteria</taxon>
        <taxon>Bacillati</taxon>
        <taxon>Actinomycetota</taxon>
        <taxon>Actinomycetes</taxon>
        <taxon>Actinomycetales</taxon>
        <taxon>Actinomycetaceae</taxon>
        <taxon>Arcanobacterium</taxon>
    </lineage>
</organism>
<evidence type="ECO:0000256" key="1">
    <source>
        <dbReference type="PROSITE-ProRule" id="PRU00285"/>
    </source>
</evidence>
<protein>
    <submittedName>
        <fullName evidence="4">HSP20 family protein</fullName>
    </submittedName>
</protein>
<name>A0ABT9N9L6_9ACTO</name>
<dbReference type="CDD" id="cd06464">
    <property type="entry name" value="ACD_sHsps-like"/>
    <property type="match status" value="1"/>
</dbReference>
<dbReference type="Gene3D" id="2.60.40.790">
    <property type="match status" value="1"/>
</dbReference>
<sequence>MARMNDPFREIERMMTGSLRTAGSNVMDLYRSGDEFVAEVDLPGADPESIDLDIDDRTLTIRADRKAKDSDVQWLVRERATGTFARQLSLGRDVDVEKISANYEGGVLTVHMPVAEESKPRKIAVNMGGTSQVIEAE</sequence>
<feature type="domain" description="SHSP" evidence="3">
    <location>
        <begin position="18"/>
        <end position="128"/>
    </location>
</feature>